<sequence>MDSASSSVQGCIKVVFWPQSPVVCCTIWLHPHTRTRSVPMIESATPGAQGEHMDRQPEVDDITVSSSSKHLLILIL</sequence>
<name>A0AAQ4F493_AMBAM</name>
<accession>A0AAQ4F493</accession>
<gene>
    <name evidence="1" type="ORF">V5799_016753</name>
</gene>
<proteinExistence type="predicted"/>
<reference evidence="1 2" key="1">
    <citation type="journal article" date="2023" name="Arcadia Sci">
        <title>De novo assembly of a long-read Amblyomma americanum tick genome.</title>
        <authorList>
            <person name="Chou S."/>
            <person name="Poskanzer K.E."/>
            <person name="Rollins M."/>
            <person name="Thuy-Boun P.S."/>
        </authorList>
    </citation>
    <scope>NUCLEOTIDE SEQUENCE [LARGE SCALE GENOMIC DNA]</scope>
    <source>
        <strain evidence="1">F_SG_1</strain>
        <tissue evidence="1">Salivary glands</tissue>
    </source>
</reference>
<dbReference type="AlphaFoldDB" id="A0AAQ4F493"/>
<comment type="caution">
    <text evidence="1">The sequence shown here is derived from an EMBL/GenBank/DDBJ whole genome shotgun (WGS) entry which is preliminary data.</text>
</comment>
<evidence type="ECO:0000313" key="2">
    <source>
        <dbReference type="Proteomes" id="UP001321473"/>
    </source>
</evidence>
<organism evidence="1 2">
    <name type="scientific">Amblyomma americanum</name>
    <name type="common">Lone star tick</name>
    <dbReference type="NCBI Taxonomy" id="6943"/>
    <lineage>
        <taxon>Eukaryota</taxon>
        <taxon>Metazoa</taxon>
        <taxon>Ecdysozoa</taxon>
        <taxon>Arthropoda</taxon>
        <taxon>Chelicerata</taxon>
        <taxon>Arachnida</taxon>
        <taxon>Acari</taxon>
        <taxon>Parasitiformes</taxon>
        <taxon>Ixodida</taxon>
        <taxon>Ixodoidea</taxon>
        <taxon>Ixodidae</taxon>
        <taxon>Amblyomminae</taxon>
        <taxon>Amblyomma</taxon>
    </lineage>
</organism>
<evidence type="ECO:0000313" key="1">
    <source>
        <dbReference type="EMBL" id="KAK8781906.1"/>
    </source>
</evidence>
<keyword evidence="2" id="KW-1185">Reference proteome</keyword>
<dbReference type="EMBL" id="JARKHS020007206">
    <property type="protein sequence ID" value="KAK8781906.1"/>
    <property type="molecule type" value="Genomic_DNA"/>
</dbReference>
<protein>
    <submittedName>
        <fullName evidence="1">Uncharacterized protein</fullName>
    </submittedName>
</protein>
<dbReference type="Proteomes" id="UP001321473">
    <property type="component" value="Unassembled WGS sequence"/>
</dbReference>